<feature type="domain" description="Zinc-ribbon" evidence="2">
    <location>
        <begin position="4"/>
        <end position="24"/>
    </location>
</feature>
<accession>A0A1I1T8D7</accession>
<evidence type="ECO:0000313" key="4">
    <source>
        <dbReference type="Proteomes" id="UP000199599"/>
    </source>
</evidence>
<proteinExistence type="predicted"/>
<evidence type="ECO:0000313" key="3">
    <source>
        <dbReference type="EMBL" id="SFD54891.1"/>
    </source>
</evidence>
<dbReference type="Proteomes" id="UP000199599">
    <property type="component" value="Unassembled WGS sequence"/>
</dbReference>
<organism evidence="3 4">
    <name type="scientific">Lactobacillus bombicola</name>
    <dbReference type="NCBI Taxonomy" id="1505723"/>
    <lineage>
        <taxon>Bacteria</taxon>
        <taxon>Bacillati</taxon>
        <taxon>Bacillota</taxon>
        <taxon>Bacilli</taxon>
        <taxon>Lactobacillales</taxon>
        <taxon>Lactobacillaceae</taxon>
        <taxon>Lactobacillus</taxon>
    </lineage>
</organism>
<keyword evidence="1" id="KW-0812">Transmembrane</keyword>
<keyword evidence="1" id="KW-1133">Transmembrane helix</keyword>
<dbReference type="InterPro" id="IPR026870">
    <property type="entry name" value="Zinc_ribbon_dom"/>
</dbReference>
<name>A0A1I1T8D7_9LACO</name>
<gene>
    <name evidence="3" type="ORF">SAMN04487792_1329</name>
</gene>
<dbReference type="EMBL" id="FOMN01000008">
    <property type="protein sequence ID" value="SFD54891.1"/>
    <property type="molecule type" value="Genomic_DNA"/>
</dbReference>
<evidence type="ECO:0000259" key="2">
    <source>
        <dbReference type="Pfam" id="PF13240"/>
    </source>
</evidence>
<sequence>MTTCPNCNRPITDNDKICPKCHFDLQKYRDTFFTDKHLQANYENDKTGERIASRKLYRQEFYPQKQNLVVQKMLEWLRVNSMIVMLLGITLLILMSFSRSIGWICFFALLVWLYVVCIRSEKIERYTVDRRLTEKVNQIFSNTFNSVANSKRKVIKNRGQQANQEAFSKQHYGYSQLLVILMAVINLIVMFAGSGASISDVTYTGKMSITRVIFRLAGHLFSSGETRLSGVLLCLIWLLIVLIPLSIIYSTLKDNKKRRLLAFSLSLLESIFLIYLIIRLSSINVAGKGLLKNITNEFLLYAVSVGTSTYFLILSSIMTTFLTGYNLIREKLR</sequence>
<feature type="transmembrane region" description="Helical" evidence="1">
    <location>
        <begin position="260"/>
        <end position="278"/>
    </location>
</feature>
<dbReference type="AlphaFoldDB" id="A0A1I1T8D7"/>
<protein>
    <recommendedName>
        <fullName evidence="2">Zinc-ribbon domain-containing protein</fullName>
    </recommendedName>
</protein>
<keyword evidence="1" id="KW-0472">Membrane</keyword>
<feature type="transmembrane region" description="Helical" evidence="1">
    <location>
        <begin position="76"/>
        <end position="95"/>
    </location>
</feature>
<dbReference type="RefSeq" id="WP_090093662.1">
    <property type="nucleotide sequence ID" value="NZ_CBCRVU010000002.1"/>
</dbReference>
<dbReference type="STRING" id="1505723.SAMN04487792_1329"/>
<reference evidence="4" key="1">
    <citation type="submission" date="2016-10" db="EMBL/GenBank/DDBJ databases">
        <authorList>
            <person name="Varghese N."/>
            <person name="Submissions S."/>
        </authorList>
    </citation>
    <scope>NUCLEOTIDE SEQUENCE [LARGE SCALE GENOMIC DNA]</scope>
    <source>
        <strain evidence="4">R-53102</strain>
    </source>
</reference>
<dbReference type="Pfam" id="PF13240">
    <property type="entry name" value="Zn_Ribbon_1"/>
    <property type="match status" value="1"/>
</dbReference>
<feature type="transmembrane region" description="Helical" evidence="1">
    <location>
        <begin position="177"/>
        <end position="198"/>
    </location>
</feature>
<feature type="transmembrane region" description="Helical" evidence="1">
    <location>
        <begin position="298"/>
        <end position="328"/>
    </location>
</feature>
<feature type="transmembrane region" description="Helical" evidence="1">
    <location>
        <begin position="101"/>
        <end position="118"/>
    </location>
</feature>
<evidence type="ECO:0000256" key="1">
    <source>
        <dbReference type="SAM" id="Phobius"/>
    </source>
</evidence>
<feature type="transmembrane region" description="Helical" evidence="1">
    <location>
        <begin position="228"/>
        <end position="248"/>
    </location>
</feature>